<comment type="caution">
    <text evidence="3">The sequence shown here is derived from an EMBL/GenBank/DDBJ whole genome shotgun (WGS) entry which is preliminary data.</text>
</comment>
<dbReference type="InterPro" id="IPR016039">
    <property type="entry name" value="Thiolase-like"/>
</dbReference>
<evidence type="ECO:0000259" key="2">
    <source>
        <dbReference type="Pfam" id="PF22691"/>
    </source>
</evidence>
<dbReference type="Proteomes" id="UP000078532">
    <property type="component" value="Unassembled WGS sequence"/>
</dbReference>
<dbReference type="STRING" id="1838280.A6M21_00005"/>
<keyword evidence="3" id="KW-0808">Transferase</keyword>
<dbReference type="NCBIfam" id="NF004720">
    <property type="entry name" value="PRK06064.1"/>
    <property type="match status" value="1"/>
</dbReference>
<dbReference type="EMBL" id="LYVF01000165">
    <property type="protein sequence ID" value="OAT81222.1"/>
    <property type="molecule type" value="Genomic_DNA"/>
</dbReference>
<dbReference type="RefSeq" id="WP_066668713.1">
    <property type="nucleotide sequence ID" value="NZ_LYVF01000165.1"/>
</dbReference>
<name>A0A1B7LDP9_9FIRM</name>
<dbReference type="InterPro" id="IPR002155">
    <property type="entry name" value="Thiolase"/>
</dbReference>
<dbReference type="OrthoDB" id="9785768at2"/>
<organism evidence="3 4">
    <name type="scientific">Desulfotomaculum copahuensis</name>
    <dbReference type="NCBI Taxonomy" id="1838280"/>
    <lineage>
        <taxon>Bacteria</taxon>
        <taxon>Bacillati</taxon>
        <taxon>Bacillota</taxon>
        <taxon>Clostridia</taxon>
        <taxon>Eubacteriales</taxon>
        <taxon>Desulfotomaculaceae</taxon>
        <taxon>Desulfotomaculum</taxon>
    </lineage>
</organism>
<protein>
    <submittedName>
        <fullName evidence="3">Propanoyl-CoA acyltransferase</fullName>
    </submittedName>
</protein>
<dbReference type="SUPFAM" id="SSF53901">
    <property type="entry name" value="Thiolase-like"/>
    <property type="match status" value="2"/>
</dbReference>
<evidence type="ECO:0000313" key="3">
    <source>
        <dbReference type="EMBL" id="OAT81222.1"/>
    </source>
</evidence>
<dbReference type="GO" id="GO:0016747">
    <property type="term" value="F:acyltransferase activity, transferring groups other than amino-acyl groups"/>
    <property type="evidence" value="ECO:0007669"/>
    <property type="project" value="InterPro"/>
</dbReference>
<evidence type="ECO:0000313" key="4">
    <source>
        <dbReference type="Proteomes" id="UP000078532"/>
    </source>
</evidence>
<feature type="domain" description="Thiolase N-terminal" evidence="1">
    <location>
        <begin position="4"/>
        <end position="227"/>
    </location>
</feature>
<dbReference type="CDD" id="cd00829">
    <property type="entry name" value="SCP-x_thiolase"/>
    <property type="match status" value="1"/>
</dbReference>
<keyword evidence="3" id="KW-0012">Acyltransferase</keyword>
<dbReference type="Gene3D" id="3.40.47.10">
    <property type="match status" value="1"/>
</dbReference>
<accession>A0A1B7LDP9</accession>
<dbReference type="PIRSF" id="PIRSF000429">
    <property type="entry name" value="Ac-CoA_Ac_transf"/>
    <property type="match status" value="1"/>
</dbReference>
<evidence type="ECO:0000259" key="1">
    <source>
        <dbReference type="Pfam" id="PF00108"/>
    </source>
</evidence>
<reference evidence="3 4" key="1">
    <citation type="submission" date="2016-04" db="EMBL/GenBank/DDBJ databases">
        <authorList>
            <person name="Evans L.H."/>
            <person name="Alamgir A."/>
            <person name="Owens N."/>
            <person name="Weber N.D."/>
            <person name="Virtaneva K."/>
            <person name="Barbian K."/>
            <person name="Babar A."/>
            <person name="Rosenke K."/>
        </authorList>
    </citation>
    <scope>NUCLEOTIDE SEQUENCE [LARGE SCALE GENOMIC DNA]</scope>
    <source>
        <strain evidence="3 4">LMa1</strain>
    </source>
</reference>
<dbReference type="Pfam" id="PF00108">
    <property type="entry name" value="Thiolase_N"/>
    <property type="match status" value="1"/>
</dbReference>
<dbReference type="Pfam" id="PF22691">
    <property type="entry name" value="Thiolase_C_1"/>
    <property type="match status" value="1"/>
</dbReference>
<feature type="domain" description="Thiolase C-terminal" evidence="2">
    <location>
        <begin position="249"/>
        <end position="387"/>
    </location>
</feature>
<dbReference type="AlphaFoldDB" id="A0A1B7LDP9"/>
<proteinExistence type="predicted"/>
<dbReference type="InterPro" id="IPR020616">
    <property type="entry name" value="Thiolase_N"/>
</dbReference>
<sequence length="388" mass="40693">MRKVAIAGVGMTKFGRSDKSGVELFAGAAMEAITSSNIKTREVQALFLGNVLGDFEEGQLNIAPLCANELGLPVDVPATRVEGACASAGVAIREAFIWVASGYYDIVLAGGVERATAMDTPLATRTFAMSSESRYEVFTGVTFPGVFGMVARLYADKYGLSLQTLKEQMAMVAVKNHKHGAKNPLAQFQKEISLETVLKSPMVADPLQLFDCCPFTDGAAAIVVASADIIGKLTDKPVYILGVGQGSNGSLGRQKDITRIKAREAAAGQAYKMAGLRPSDIDLVELHDCFTIAEIVASEGMGFFEFGTGGKAVEKGETAIGGRLPINPSGGLKAKGHPIGATGAAQAYEIVKQLRGECGERQVDGARIGMSDTLGGDLATVVDIIYGV</sequence>
<gene>
    <name evidence="3" type="ORF">A6M21_00005</name>
</gene>
<dbReference type="PANTHER" id="PTHR42870:SF6">
    <property type="entry name" value="ACETYL-COA C-ACYLTRANSFERASE"/>
    <property type="match status" value="1"/>
</dbReference>
<keyword evidence="4" id="KW-1185">Reference proteome</keyword>
<dbReference type="PANTHER" id="PTHR42870">
    <property type="entry name" value="ACETYL-COA C-ACETYLTRANSFERASE"/>
    <property type="match status" value="1"/>
</dbReference>
<dbReference type="InterPro" id="IPR055140">
    <property type="entry name" value="Thiolase_C_2"/>
</dbReference>